<evidence type="ECO:0000313" key="2">
    <source>
        <dbReference type="Proteomes" id="UP000070250"/>
    </source>
</evidence>
<dbReference type="RefSeq" id="WP_066921359.1">
    <property type="nucleotide sequence ID" value="NZ_CP011971.1"/>
</dbReference>
<keyword evidence="2" id="KW-1185">Reference proteome</keyword>
<dbReference type="EMBL" id="CP011971">
    <property type="protein sequence ID" value="AMN47727.1"/>
    <property type="molecule type" value="Genomic_DNA"/>
</dbReference>
<dbReference type="KEGG" id="sdf:ACG33_11580"/>
<evidence type="ECO:0000313" key="1">
    <source>
        <dbReference type="EMBL" id="AMN47727.1"/>
    </source>
</evidence>
<organism evidence="1 2">
    <name type="scientific">Steroidobacter denitrificans</name>
    <dbReference type="NCBI Taxonomy" id="465721"/>
    <lineage>
        <taxon>Bacteria</taxon>
        <taxon>Pseudomonadati</taxon>
        <taxon>Pseudomonadota</taxon>
        <taxon>Gammaproteobacteria</taxon>
        <taxon>Steroidobacterales</taxon>
        <taxon>Steroidobacteraceae</taxon>
        <taxon>Steroidobacter</taxon>
    </lineage>
</organism>
<accession>A0A127FBD7</accession>
<gene>
    <name evidence="1" type="ORF">ACG33_11580</name>
</gene>
<proteinExistence type="predicted"/>
<dbReference type="Proteomes" id="UP000070250">
    <property type="component" value="Chromosome"/>
</dbReference>
<sequence length="76" mass="8252">MLRVHHGIPFLRKQPPLVFREVIVLLEERISESAHRVMRIEAIGLRTATALVATVGDPGVWHGISICGTPSGCGPT</sequence>
<protein>
    <submittedName>
        <fullName evidence="1">Uncharacterized protein</fullName>
    </submittedName>
</protein>
<name>A0A127FBD7_STEDE</name>
<reference evidence="1 2" key="1">
    <citation type="submission" date="2015-06" db="EMBL/GenBank/DDBJ databases">
        <title>A Comprehensive Approach to Explore the Metabolic and Phylogenetic Diversity of Bacterial Steroid Degradation in the Environment: Testosterone as an Example.</title>
        <authorList>
            <person name="Yang F.-C."/>
            <person name="Chen Y.-L."/>
            <person name="Yu C.-P."/>
            <person name="Tang S.-L."/>
            <person name="Wang P.-H."/>
            <person name="Ismail W."/>
            <person name="Wang C.-H."/>
            <person name="Yang C.-Y."/>
            <person name="Chiang Y.-R."/>
        </authorList>
    </citation>
    <scope>NUCLEOTIDE SEQUENCE [LARGE SCALE GENOMIC DNA]</scope>
    <source>
        <strain evidence="1 2">DSM 18526</strain>
    </source>
</reference>
<dbReference type="AlphaFoldDB" id="A0A127FBD7"/>